<evidence type="ECO:0000256" key="5">
    <source>
        <dbReference type="ARBA" id="ARBA00022989"/>
    </source>
</evidence>
<dbReference type="CDD" id="cd06225">
    <property type="entry name" value="HAMP"/>
    <property type="match status" value="2"/>
</dbReference>
<organism evidence="13 14">
    <name type="scientific">Anabaenopsis circularis NIES-21</name>
    <dbReference type="NCBI Taxonomy" id="1085406"/>
    <lineage>
        <taxon>Bacteria</taxon>
        <taxon>Bacillati</taxon>
        <taxon>Cyanobacteriota</taxon>
        <taxon>Cyanophyceae</taxon>
        <taxon>Nostocales</taxon>
        <taxon>Nodulariaceae</taxon>
        <taxon>Anabaenopsis</taxon>
    </lineage>
</organism>
<dbReference type="Gene3D" id="6.10.340.10">
    <property type="match status" value="1"/>
</dbReference>
<keyword evidence="2" id="KW-1003">Cell membrane</keyword>
<dbReference type="FunFam" id="1.10.287.950:FF:000001">
    <property type="entry name" value="Methyl-accepting chemotaxis sensory transducer"/>
    <property type="match status" value="1"/>
</dbReference>
<dbReference type="EMBL" id="AP018174">
    <property type="protein sequence ID" value="BAY19495.1"/>
    <property type="molecule type" value="Genomic_DNA"/>
</dbReference>
<dbReference type="SMART" id="SM00304">
    <property type="entry name" value="HAMP"/>
    <property type="match status" value="2"/>
</dbReference>
<dbReference type="Pfam" id="PF00015">
    <property type="entry name" value="MCPsignal"/>
    <property type="match status" value="1"/>
</dbReference>
<dbReference type="Gene3D" id="1.10.287.950">
    <property type="entry name" value="Methyl-accepting chemotaxis protein"/>
    <property type="match status" value="1"/>
</dbReference>
<sequence>MFNKTDTAKSGDGKNRASLITSTKLSESKIPLTTNSNAAKSDGDMQHNLGGNLKRLSLETKATIIAIAISTIPALVMGAIAYTFASKSLTQQITQFQTAEAIGLTDKVNRFMSARYGDIQILANLPIFVNGNFTRNTNTPEKQALLDKILAAYQTYNSIAVFGTDGNVIVQSSGEALDNQKDNNYFQETLQKDAAVISKPEKSADIYLAAPIKDTVTGKTLAVVRTSLPTKALEETIKNYAVNGYQYALLDNSGKVFLSSRPELLGKEAKAEYPGLAKILATSNTSTLTTVPQSHHRRQLISYVPAPKIAGLSDLNWQVLLTTDAAILYGTQRQLLWIVTIGTGLIGLIVAAIAAWLAKRTTLPIINATAAVAKLGQGELNTRLASEREDELGVLSANIDNMAAQLQVFVKEQAAEIAQTKTVTEPTSPAERPTQEALQLQLLELLNDIEGAARGDLTVRADVTDGEIGTVADFFNSIVENLRDIVTQVKQAATQVNTAIGSNESAISQLADEALVQAEEINRALDAVDKMTHSMQAVANSAEQAATVANNAAQNASKSEEAMYLTVQNILSLRESVGETAQKVKRLGESSQQISRVVSLINQIAMQTNLLAINAGIEAARAGEEGQGFAVVAEEVGELAVRSAAATQEIEQIVENIQRETSAVVQAMEIGTTQVGEGARVVEEAKQNLGQIFDVSRQIDSLVQSISSATASQVQTSQTVSLLMKEIAAISQRTRDSSSVVCQSLKQTVEISHKLQETVETFKVN</sequence>
<evidence type="ECO:0000256" key="7">
    <source>
        <dbReference type="ARBA" id="ARBA00023224"/>
    </source>
</evidence>
<feature type="domain" description="HAMP" evidence="12">
    <location>
        <begin position="359"/>
        <end position="411"/>
    </location>
</feature>
<dbReference type="SUPFAM" id="SSF158472">
    <property type="entry name" value="HAMP domain-like"/>
    <property type="match status" value="1"/>
</dbReference>
<keyword evidence="14" id="KW-1185">Reference proteome</keyword>
<dbReference type="SUPFAM" id="SSF58104">
    <property type="entry name" value="Methyl-accepting chemotaxis protein (MCP) signaling domain"/>
    <property type="match status" value="1"/>
</dbReference>
<keyword evidence="7 9" id="KW-0807">Transducer</keyword>
<evidence type="ECO:0000256" key="3">
    <source>
        <dbReference type="ARBA" id="ARBA00022500"/>
    </source>
</evidence>
<protein>
    <submittedName>
        <fullName evidence="13">Methyl-accepting chemotaxis protein</fullName>
    </submittedName>
</protein>
<evidence type="ECO:0000256" key="6">
    <source>
        <dbReference type="ARBA" id="ARBA00023136"/>
    </source>
</evidence>
<evidence type="ECO:0000256" key="1">
    <source>
        <dbReference type="ARBA" id="ARBA00004651"/>
    </source>
</evidence>
<accession>A0A1Z4GPQ0</accession>
<proteinExistence type="inferred from homology"/>
<comment type="subcellular location">
    <subcellularLocation>
        <location evidence="1">Cell membrane</location>
        <topology evidence="1">Multi-pass membrane protein</topology>
    </subcellularLocation>
</comment>
<keyword evidence="6 10" id="KW-0472">Membrane</keyword>
<evidence type="ECO:0000256" key="4">
    <source>
        <dbReference type="ARBA" id="ARBA00022692"/>
    </source>
</evidence>
<dbReference type="SMART" id="SM00283">
    <property type="entry name" value="MA"/>
    <property type="match status" value="1"/>
</dbReference>
<dbReference type="GO" id="GO:0005886">
    <property type="term" value="C:plasma membrane"/>
    <property type="evidence" value="ECO:0007669"/>
    <property type="project" value="UniProtKB-SubCell"/>
</dbReference>
<dbReference type="CDD" id="cd11386">
    <property type="entry name" value="MCP_signal"/>
    <property type="match status" value="1"/>
</dbReference>
<keyword evidence="3" id="KW-0145">Chemotaxis</keyword>
<evidence type="ECO:0000259" key="11">
    <source>
        <dbReference type="PROSITE" id="PS50111"/>
    </source>
</evidence>
<feature type="domain" description="HAMP" evidence="12">
    <location>
        <begin position="436"/>
        <end position="487"/>
    </location>
</feature>
<dbReference type="GO" id="GO:0006935">
    <property type="term" value="P:chemotaxis"/>
    <property type="evidence" value="ECO:0007669"/>
    <property type="project" value="UniProtKB-KW"/>
</dbReference>
<evidence type="ECO:0000256" key="2">
    <source>
        <dbReference type="ARBA" id="ARBA00022475"/>
    </source>
</evidence>
<dbReference type="PROSITE" id="PS50885">
    <property type="entry name" value="HAMP"/>
    <property type="match status" value="2"/>
</dbReference>
<comment type="similarity">
    <text evidence="8">Belongs to the methyl-accepting chemotaxis (MCP) protein family.</text>
</comment>
<dbReference type="Pfam" id="PF00672">
    <property type="entry name" value="HAMP"/>
    <property type="match status" value="1"/>
</dbReference>
<name>A0A1Z4GPQ0_9CYAN</name>
<dbReference type="Pfam" id="PF02743">
    <property type="entry name" value="dCache_1"/>
    <property type="match status" value="1"/>
</dbReference>
<dbReference type="InterPro" id="IPR004089">
    <property type="entry name" value="MCPsignal_dom"/>
</dbReference>
<dbReference type="CDD" id="cd18773">
    <property type="entry name" value="PDC1_HK_sensor"/>
    <property type="match status" value="1"/>
</dbReference>
<evidence type="ECO:0000259" key="12">
    <source>
        <dbReference type="PROSITE" id="PS50885"/>
    </source>
</evidence>
<gene>
    <name evidence="13" type="ORF">NIES21_53580</name>
</gene>
<keyword evidence="5 10" id="KW-1133">Transmembrane helix</keyword>
<dbReference type="GO" id="GO:0007165">
    <property type="term" value="P:signal transduction"/>
    <property type="evidence" value="ECO:0007669"/>
    <property type="project" value="UniProtKB-KW"/>
</dbReference>
<dbReference type="InterPro" id="IPR033479">
    <property type="entry name" value="dCache_1"/>
</dbReference>
<dbReference type="Gene3D" id="3.30.450.20">
    <property type="entry name" value="PAS domain"/>
    <property type="match status" value="1"/>
</dbReference>
<evidence type="ECO:0000256" key="9">
    <source>
        <dbReference type="PROSITE-ProRule" id="PRU00284"/>
    </source>
</evidence>
<dbReference type="AlphaFoldDB" id="A0A1Z4GPQ0"/>
<keyword evidence="4 10" id="KW-0812">Transmembrane</keyword>
<feature type="transmembrane region" description="Helical" evidence="10">
    <location>
        <begin position="335"/>
        <end position="358"/>
    </location>
</feature>
<dbReference type="Proteomes" id="UP000218287">
    <property type="component" value="Chromosome"/>
</dbReference>
<reference evidence="13 14" key="1">
    <citation type="submission" date="2017-06" db="EMBL/GenBank/DDBJ databases">
        <title>Genome sequencing of cyanobaciteial culture collection at National Institute for Environmental Studies (NIES).</title>
        <authorList>
            <person name="Hirose Y."/>
            <person name="Shimura Y."/>
            <person name="Fujisawa T."/>
            <person name="Nakamura Y."/>
            <person name="Kawachi M."/>
        </authorList>
    </citation>
    <scope>NUCLEOTIDE SEQUENCE [LARGE SCALE GENOMIC DNA]</scope>
    <source>
        <strain evidence="13 14">NIES-21</strain>
    </source>
</reference>
<dbReference type="PROSITE" id="PS50111">
    <property type="entry name" value="CHEMOTAXIS_TRANSDUC_2"/>
    <property type="match status" value="1"/>
</dbReference>
<evidence type="ECO:0000313" key="13">
    <source>
        <dbReference type="EMBL" id="BAY19495.1"/>
    </source>
</evidence>
<dbReference type="OrthoDB" id="419276at2"/>
<dbReference type="PANTHER" id="PTHR32089:SF114">
    <property type="entry name" value="METHYL-ACCEPTING CHEMOTAXIS PROTEIN MCPB"/>
    <property type="match status" value="1"/>
</dbReference>
<evidence type="ECO:0000256" key="10">
    <source>
        <dbReference type="SAM" id="Phobius"/>
    </source>
</evidence>
<evidence type="ECO:0000256" key="8">
    <source>
        <dbReference type="ARBA" id="ARBA00029447"/>
    </source>
</evidence>
<feature type="transmembrane region" description="Helical" evidence="10">
    <location>
        <begin position="62"/>
        <end position="85"/>
    </location>
</feature>
<dbReference type="PANTHER" id="PTHR32089">
    <property type="entry name" value="METHYL-ACCEPTING CHEMOTAXIS PROTEIN MCPB"/>
    <property type="match status" value="1"/>
</dbReference>
<evidence type="ECO:0000313" key="14">
    <source>
        <dbReference type="Proteomes" id="UP000218287"/>
    </source>
</evidence>
<dbReference type="InterPro" id="IPR003660">
    <property type="entry name" value="HAMP_dom"/>
</dbReference>
<feature type="domain" description="Methyl-accepting transducer" evidence="11">
    <location>
        <begin position="492"/>
        <end position="728"/>
    </location>
</feature>